<dbReference type="STRING" id="272621.LBA0250"/>
<dbReference type="GO" id="GO:0003723">
    <property type="term" value="F:RNA binding"/>
    <property type="evidence" value="ECO:0007669"/>
    <property type="project" value="InterPro"/>
</dbReference>
<sequence>MKFIVTPDIFEKLPDMYVGVVVAKGIDNSKNYPEIDRLLNRYMKYSQQKFDGINVKQNDEIIPYREAFRKIGINPNRYPCSAEALFKRLSKGKNLPHINPLVNLNNAISLKYTVLMGTHSLDGVQDDIIMRLTKSGDNFVPLGKDEVEEPDEGEVVYAVGSDVCIRRWTWRQSEHSKITDQTHDVFFPIDGFVDVNRDAVDKAREDLVGKSKEIFGVETQVGYVDKNHPEFEWE</sequence>
<dbReference type="GeneID" id="93290645"/>
<dbReference type="InterPro" id="IPR020825">
    <property type="entry name" value="Phe-tRNA_synthase-like_B3/B4"/>
</dbReference>
<dbReference type="SMR" id="Q5FMD1"/>
<evidence type="ECO:0000259" key="1">
    <source>
        <dbReference type="SMART" id="SM00873"/>
    </source>
</evidence>
<feature type="domain" description="B3/B4 tRNA-binding" evidence="1">
    <location>
        <begin position="62"/>
        <end position="216"/>
    </location>
</feature>
<dbReference type="GO" id="GO:0004826">
    <property type="term" value="F:phenylalanine-tRNA ligase activity"/>
    <property type="evidence" value="ECO:0007669"/>
    <property type="project" value="InterPro"/>
</dbReference>
<evidence type="ECO:0000313" key="2">
    <source>
        <dbReference type="EMBL" id="AAV42143.1"/>
    </source>
</evidence>
<dbReference type="OrthoDB" id="276580at2"/>
<gene>
    <name evidence="2" type="ordered locus">LBA0250</name>
</gene>
<accession>Q5FMD1</accession>
<dbReference type="BioCyc" id="LACI272621:G1G49-241-MONOMER"/>
<dbReference type="Proteomes" id="UP000006381">
    <property type="component" value="Chromosome"/>
</dbReference>
<dbReference type="HOGENOM" id="CLU_076869_1_0_9"/>
<evidence type="ECO:0000313" key="3">
    <source>
        <dbReference type="Proteomes" id="UP000006381"/>
    </source>
</evidence>
<dbReference type="Pfam" id="PF03483">
    <property type="entry name" value="B3_4"/>
    <property type="match status" value="1"/>
</dbReference>
<dbReference type="Gene3D" id="3.50.40.10">
    <property type="entry name" value="Phenylalanyl-trna Synthetase, Chain B, domain 3"/>
    <property type="match status" value="1"/>
</dbReference>
<dbReference type="AlphaFoldDB" id="Q5FMD1"/>
<dbReference type="KEGG" id="lac:LBA0250"/>
<protein>
    <recommendedName>
        <fullName evidence="1">B3/B4 tRNA-binding domain-containing protein</fullName>
    </recommendedName>
</protein>
<dbReference type="InterPro" id="IPR005146">
    <property type="entry name" value="B3/B4_tRNA-bd"/>
</dbReference>
<dbReference type="eggNOG" id="COG3382">
    <property type="taxonomic scope" value="Bacteria"/>
</dbReference>
<dbReference type="SMART" id="SM00873">
    <property type="entry name" value="B3_4"/>
    <property type="match status" value="1"/>
</dbReference>
<reference evidence="2 3" key="1">
    <citation type="journal article" date="2005" name="Proc. Natl. Acad. Sci. U.S.A.">
        <title>Complete genome sequence of the probiotic lactic acid bacterium Lactobacillus acidophilus NCFM.</title>
        <authorList>
            <person name="Altermann E."/>
            <person name="Russell W.M."/>
            <person name="Azcarate-Peril M.A."/>
            <person name="Barrangou R."/>
            <person name="Buck B.L."/>
            <person name="McAuliffe O."/>
            <person name="Souther N."/>
            <person name="Dobson A."/>
            <person name="Duong T."/>
            <person name="Callanan M."/>
            <person name="Lick S."/>
            <person name="Hamrick A."/>
            <person name="Cano R."/>
            <person name="Klaenhammer T.R."/>
        </authorList>
    </citation>
    <scope>NUCLEOTIDE SEQUENCE [LARGE SCALE GENOMIC DNA]</scope>
    <source>
        <strain evidence="3">ATCC 700396 / NCK56 / N2 / NCFM</strain>
    </source>
</reference>
<dbReference type="PATRIC" id="fig|272621.13.peg.238"/>
<keyword evidence="3" id="KW-1185">Reference proteome</keyword>
<organism evidence="3">
    <name type="scientific">Lactobacillus acidophilus (strain ATCC 700396 / NCK56 / N2 / NCFM)</name>
    <dbReference type="NCBI Taxonomy" id="272621"/>
    <lineage>
        <taxon>Bacteria</taxon>
        <taxon>Bacillati</taxon>
        <taxon>Bacillota</taxon>
        <taxon>Bacilli</taxon>
        <taxon>Lactobacillales</taxon>
        <taxon>Lactobacillaceae</taxon>
        <taxon>Lactobacillus</taxon>
    </lineage>
</organism>
<dbReference type="EMBL" id="CP000033">
    <property type="protein sequence ID" value="AAV42143.1"/>
    <property type="molecule type" value="Genomic_DNA"/>
</dbReference>
<proteinExistence type="predicted"/>
<name>Q5FMD1_LACAC</name>
<dbReference type="PANTHER" id="PTHR39209:SF2">
    <property type="entry name" value="CYTOPLASMIC PROTEIN"/>
    <property type="match status" value="1"/>
</dbReference>
<dbReference type="RefSeq" id="WP_003548940.1">
    <property type="nucleotide sequence ID" value="NC_006814.3"/>
</dbReference>
<dbReference type="SUPFAM" id="SSF56037">
    <property type="entry name" value="PheT/TilS domain"/>
    <property type="match status" value="1"/>
</dbReference>
<dbReference type="PANTHER" id="PTHR39209">
    <property type="match status" value="1"/>
</dbReference>